<organism evidence="1">
    <name type="scientific">Rhizophora mucronata</name>
    <name type="common">Asiatic mangrove</name>
    <dbReference type="NCBI Taxonomy" id="61149"/>
    <lineage>
        <taxon>Eukaryota</taxon>
        <taxon>Viridiplantae</taxon>
        <taxon>Streptophyta</taxon>
        <taxon>Embryophyta</taxon>
        <taxon>Tracheophyta</taxon>
        <taxon>Spermatophyta</taxon>
        <taxon>Magnoliopsida</taxon>
        <taxon>eudicotyledons</taxon>
        <taxon>Gunneridae</taxon>
        <taxon>Pentapetalae</taxon>
        <taxon>rosids</taxon>
        <taxon>fabids</taxon>
        <taxon>Malpighiales</taxon>
        <taxon>Rhizophoraceae</taxon>
        <taxon>Rhizophora</taxon>
    </lineage>
</organism>
<accession>A0A2P2QPX7</accession>
<protein>
    <submittedName>
        <fullName evidence="1">Uncharacterized protein</fullName>
    </submittedName>
</protein>
<dbReference type="AlphaFoldDB" id="A0A2P2QPX7"/>
<reference evidence="1" key="1">
    <citation type="submission" date="2018-02" db="EMBL/GenBank/DDBJ databases">
        <title>Rhizophora mucronata_Transcriptome.</title>
        <authorList>
            <person name="Meera S.P."/>
            <person name="Sreeshan A."/>
            <person name="Augustine A."/>
        </authorList>
    </citation>
    <scope>NUCLEOTIDE SEQUENCE</scope>
    <source>
        <tissue evidence="1">Leaf</tissue>
    </source>
</reference>
<dbReference type="EMBL" id="GGEC01088523">
    <property type="protein sequence ID" value="MBX69007.1"/>
    <property type="molecule type" value="Transcribed_RNA"/>
</dbReference>
<proteinExistence type="predicted"/>
<sequence>MFLFADTPIWLARLHVLPMSQEVYPFSVCGLPMHEKEKCVVPFGLKHLYLLKKIFWDDAFRCIPEEYSMEC</sequence>
<evidence type="ECO:0000313" key="1">
    <source>
        <dbReference type="EMBL" id="MBX69007.1"/>
    </source>
</evidence>
<name>A0A2P2QPX7_RHIMU</name>